<evidence type="ECO:0000256" key="1">
    <source>
        <dbReference type="SAM" id="MobiDB-lite"/>
    </source>
</evidence>
<dbReference type="Pfam" id="PF02171">
    <property type="entry name" value="Piwi"/>
    <property type="match status" value="1"/>
</dbReference>
<protein>
    <recommendedName>
        <fullName evidence="2">Piwi domain-containing protein</fullName>
    </recommendedName>
</protein>
<name>A0A0B1SQJ6_OESDE</name>
<evidence type="ECO:0000313" key="4">
    <source>
        <dbReference type="Proteomes" id="UP000053660"/>
    </source>
</evidence>
<dbReference type="AlphaFoldDB" id="A0A0B1SQJ6"/>
<dbReference type="EMBL" id="KN558265">
    <property type="protein sequence ID" value="KHJ87214.1"/>
    <property type="molecule type" value="Genomic_DNA"/>
</dbReference>
<dbReference type="Proteomes" id="UP000053660">
    <property type="component" value="Unassembled WGS sequence"/>
</dbReference>
<dbReference type="InterPro" id="IPR003165">
    <property type="entry name" value="Piwi"/>
</dbReference>
<gene>
    <name evidence="3" type="ORF">OESDEN_13016</name>
</gene>
<feature type="non-terminal residue" evidence="3">
    <location>
        <position position="1"/>
    </location>
</feature>
<feature type="region of interest" description="Disordered" evidence="1">
    <location>
        <begin position="68"/>
        <end position="94"/>
    </location>
</feature>
<accession>A0A0B1SQJ6</accession>
<organism evidence="3 4">
    <name type="scientific">Oesophagostomum dentatum</name>
    <name type="common">Nodular worm</name>
    <dbReference type="NCBI Taxonomy" id="61180"/>
    <lineage>
        <taxon>Eukaryota</taxon>
        <taxon>Metazoa</taxon>
        <taxon>Ecdysozoa</taxon>
        <taxon>Nematoda</taxon>
        <taxon>Chromadorea</taxon>
        <taxon>Rhabditida</taxon>
        <taxon>Rhabditina</taxon>
        <taxon>Rhabditomorpha</taxon>
        <taxon>Strongyloidea</taxon>
        <taxon>Strongylidae</taxon>
        <taxon>Oesophagostomum</taxon>
    </lineage>
</organism>
<dbReference type="GO" id="GO:0003676">
    <property type="term" value="F:nucleic acid binding"/>
    <property type="evidence" value="ECO:0007669"/>
    <property type="project" value="InterPro"/>
</dbReference>
<reference evidence="3 4" key="1">
    <citation type="submission" date="2014-03" db="EMBL/GenBank/DDBJ databases">
        <title>Draft genome of the hookworm Oesophagostomum dentatum.</title>
        <authorList>
            <person name="Mitreva M."/>
        </authorList>
    </citation>
    <scope>NUCLEOTIDE SEQUENCE [LARGE SCALE GENOMIC DNA]</scope>
    <source>
        <strain evidence="3 4">OD-Hann</strain>
    </source>
</reference>
<dbReference type="SUPFAM" id="SSF53098">
    <property type="entry name" value="Ribonuclease H-like"/>
    <property type="match status" value="1"/>
</dbReference>
<keyword evidence="4" id="KW-1185">Reference proteome</keyword>
<proteinExistence type="predicted"/>
<dbReference type="InterPro" id="IPR036397">
    <property type="entry name" value="RNaseH_sf"/>
</dbReference>
<feature type="compositionally biased region" description="Low complexity" evidence="1">
    <location>
        <begin position="75"/>
        <end position="87"/>
    </location>
</feature>
<evidence type="ECO:0000259" key="2">
    <source>
        <dbReference type="Pfam" id="PF02171"/>
    </source>
</evidence>
<dbReference type="InterPro" id="IPR012337">
    <property type="entry name" value="RNaseH-like_sf"/>
</dbReference>
<feature type="domain" description="Piwi" evidence="2">
    <location>
        <begin position="8"/>
        <end position="71"/>
    </location>
</feature>
<sequence length="118" mass="13212">LIFISKCLQGTSKPSRYTTVYEDEPQLSKDDIEHITHFLCHGHQQSTLPTHVPAVLYAAENLAKRGRAAWKTKSNENSDGASSSSSGRIPVRDGESAEEFYDRISKELMNSLPNHYFA</sequence>
<dbReference type="OrthoDB" id="5812648at2759"/>
<dbReference type="Gene3D" id="3.30.420.10">
    <property type="entry name" value="Ribonuclease H-like superfamily/Ribonuclease H"/>
    <property type="match status" value="1"/>
</dbReference>
<evidence type="ECO:0000313" key="3">
    <source>
        <dbReference type="EMBL" id="KHJ87214.1"/>
    </source>
</evidence>